<evidence type="ECO:0000259" key="2">
    <source>
        <dbReference type="Pfam" id="PF01996"/>
    </source>
</evidence>
<dbReference type="Gene3D" id="3.30.1330.100">
    <property type="entry name" value="CofE-like"/>
    <property type="match status" value="1"/>
</dbReference>
<sequence>MEAATVRRVARRRHGAVVTSVVESVSGPVMAAAGIDASNAPDGLLLLPADPDAAARALCGALRELLGVEIGVILSDTCSRIWRTGVTDLALGAAGVQVLEDLRGGIDDAGRPLGVTVRALADEIAAAADLVKGKATRVPAALVRGLPTGTVAPLGGMQSPASTVPGEPCSAPAQPSAVGARTLVRTGEGDWFRRPSLESVWQALGLGEDDEPIAAMGPEPDHVRIARALAVAATRRDDDRDDEDEQDLLVALSPAGAAPTVDGPVADPAAPGPVADPAAPGPVADPAAPGPVADPAERGPVADPAAPGPVADPAAPGPVADPAERGPAEGSAPLLVHVVPGGDDPASWMRAGARAERIRTALAAESIARPLPPVRVVVRGPAPAADRRPDPQEDA</sequence>
<evidence type="ECO:0000256" key="1">
    <source>
        <dbReference type="SAM" id="MobiDB-lite"/>
    </source>
</evidence>
<dbReference type="SUPFAM" id="SSF144010">
    <property type="entry name" value="CofE-like"/>
    <property type="match status" value="1"/>
</dbReference>
<dbReference type="PANTHER" id="PTHR47917">
    <property type="match status" value="1"/>
</dbReference>
<protein>
    <recommendedName>
        <fullName evidence="2">Coenzyme F420:L-glutamate ligase-like domain-containing protein</fullName>
    </recommendedName>
</protein>
<feature type="domain" description="Coenzyme F420:L-glutamate ligase-like" evidence="2">
    <location>
        <begin position="21"/>
        <end position="145"/>
    </location>
</feature>
<dbReference type="PANTHER" id="PTHR47917:SF1">
    <property type="entry name" value="COENZYME F420:L-GLUTAMATE LIGASE"/>
    <property type="match status" value="1"/>
</dbReference>
<dbReference type="Proteomes" id="UP000195981">
    <property type="component" value="Unassembled WGS sequence"/>
</dbReference>
<reference evidence="3 4" key="1">
    <citation type="submission" date="2017-02" db="EMBL/GenBank/DDBJ databases">
        <authorList>
            <person name="Peterson S.W."/>
        </authorList>
    </citation>
    <scope>NUCLEOTIDE SEQUENCE [LARGE SCALE GENOMIC DNA]</scope>
    <source>
        <strain evidence="3 4">CIP104813</strain>
    </source>
</reference>
<dbReference type="InterPro" id="IPR002847">
    <property type="entry name" value="F420-0_gamma-glut_ligase-dom"/>
</dbReference>
<accession>A0A1X6WY67</accession>
<proteinExistence type="predicted"/>
<gene>
    <name evidence="3" type="ORF">FM110_05505</name>
</gene>
<feature type="compositionally biased region" description="Low complexity" evidence="1">
    <location>
        <begin position="257"/>
        <end position="321"/>
    </location>
</feature>
<keyword evidence="4" id="KW-1185">Reference proteome</keyword>
<dbReference type="AlphaFoldDB" id="A0A1X6WY67"/>
<dbReference type="EMBL" id="FWFG01000050">
    <property type="protein sequence ID" value="SLM90756.1"/>
    <property type="molecule type" value="Genomic_DNA"/>
</dbReference>
<name>A0A1X6WY67_9MICO</name>
<evidence type="ECO:0000313" key="4">
    <source>
        <dbReference type="Proteomes" id="UP000195981"/>
    </source>
</evidence>
<feature type="region of interest" description="Disordered" evidence="1">
    <location>
        <begin position="254"/>
        <end position="335"/>
    </location>
</feature>
<organism evidence="3 4">
    <name type="scientific">Brachybacterium nesterenkovii</name>
    <dbReference type="NCBI Taxonomy" id="47847"/>
    <lineage>
        <taxon>Bacteria</taxon>
        <taxon>Bacillati</taxon>
        <taxon>Actinomycetota</taxon>
        <taxon>Actinomycetes</taxon>
        <taxon>Micrococcales</taxon>
        <taxon>Dermabacteraceae</taxon>
        <taxon>Brachybacterium</taxon>
    </lineage>
</organism>
<dbReference type="GO" id="GO:0052618">
    <property type="term" value="F:coenzyme F420-0:L-glutamate ligase activity"/>
    <property type="evidence" value="ECO:0007669"/>
    <property type="project" value="TreeGrafter"/>
</dbReference>
<evidence type="ECO:0000313" key="3">
    <source>
        <dbReference type="EMBL" id="SLM90756.1"/>
    </source>
</evidence>
<dbReference type="Pfam" id="PF01996">
    <property type="entry name" value="F420_ligase"/>
    <property type="match status" value="1"/>
</dbReference>